<keyword evidence="4" id="KW-0496">Mitochondrion</keyword>
<accession>A0ABN7BCG8</accession>
<evidence type="ECO:0000313" key="8">
    <source>
        <dbReference type="Proteomes" id="UP001307889"/>
    </source>
</evidence>
<keyword evidence="3 7" id="KW-0689">Ribosomal protein</keyword>
<reference evidence="7 8" key="1">
    <citation type="submission" date="2023-09" db="EMBL/GenBank/DDBJ databases">
        <title>Nesidiocoris tenuis whole genome shotgun sequence.</title>
        <authorList>
            <person name="Shibata T."/>
            <person name="Shimoda M."/>
            <person name="Kobayashi T."/>
            <person name="Uehara T."/>
        </authorList>
    </citation>
    <scope>NUCLEOTIDE SEQUENCE [LARGE SCALE GENOMIC DNA]</scope>
    <source>
        <strain evidence="7 8">Japan</strain>
    </source>
</reference>
<keyword evidence="8" id="KW-1185">Reference proteome</keyword>
<dbReference type="EMBL" id="AP028921">
    <property type="protein sequence ID" value="BET02070.1"/>
    <property type="molecule type" value="Genomic_DNA"/>
</dbReference>
<evidence type="ECO:0000256" key="6">
    <source>
        <dbReference type="ARBA" id="ARBA00035132"/>
    </source>
</evidence>
<protein>
    <recommendedName>
        <fullName evidence="6">Small ribosomal subunit protein mS33</fullName>
    </recommendedName>
</protein>
<dbReference type="Proteomes" id="UP001307889">
    <property type="component" value="Chromosome 13"/>
</dbReference>
<evidence type="ECO:0000256" key="3">
    <source>
        <dbReference type="ARBA" id="ARBA00022980"/>
    </source>
</evidence>
<evidence type="ECO:0000256" key="5">
    <source>
        <dbReference type="ARBA" id="ARBA00023274"/>
    </source>
</evidence>
<sequence length="114" mass="13584">MSRQAKLMKLPTAYAGRMNQLSNRIFGDVVRPTSQKSRKVVALFSELPAHKNPEKTVAYYPRHIETHKLMTKLRDYGLYRDEHKDFQEEIARLKELRGKVPWWKKWKKGEKSQQ</sequence>
<evidence type="ECO:0000256" key="1">
    <source>
        <dbReference type="ARBA" id="ARBA00004173"/>
    </source>
</evidence>
<evidence type="ECO:0000313" key="7">
    <source>
        <dbReference type="EMBL" id="BET02070.1"/>
    </source>
</evidence>
<evidence type="ECO:0000256" key="2">
    <source>
        <dbReference type="ARBA" id="ARBA00008970"/>
    </source>
</evidence>
<dbReference type="PANTHER" id="PTHR13362:SF2">
    <property type="entry name" value="SMALL RIBOSOMAL SUBUNIT PROTEIN MS33"/>
    <property type="match status" value="1"/>
</dbReference>
<dbReference type="PANTHER" id="PTHR13362">
    <property type="entry name" value="MITOCHONDRIAL RIBOSOMAL PROTEIN S33"/>
    <property type="match status" value="1"/>
</dbReference>
<organism evidence="7 8">
    <name type="scientific">Nesidiocoris tenuis</name>
    <dbReference type="NCBI Taxonomy" id="355587"/>
    <lineage>
        <taxon>Eukaryota</taxon>
        <taxon>Metazoa</taxon>
        <taxon>Ecdysozoa</taxon>
        <taxon>Arthropoda</taxon>
        <taxon>Hexapoda</taxon>
        <taxon>Insecta</taxon>
        <taxon>Pterygota</taxon>
        <taxon>Neoptera</taxon>
        <taxon>Paraneoptera</taxon>
        <taxon>Hemiptera</taxon>
        <taxon>Heteroptera</taxon>
        <taxon>Panheteroptera</taxon>
        <taxon>Cimicomorpha</taxon>
        <taxon>Miridae</taxon>
        <taxon>Dicyphina</taxon>
        <taxon>Nesidiocoris</taxon>
    </lineage>
</organism>
<dbReference type="Pfam" id="PF08293">
    <property type="entry name" value="MRP-S33"/>
    <property type="match status" value="1"/>
</dbReference>
<proteinExistence type="inferred from homology"/>
<gene>
    <name evidence="7" type="ORF">NTJ_14888</name>
</gene>
<comment type="similarity">
    <text evidence="2">Belongs to the mitochondrion-specific ribosomal protein mS33 family.</text>
</comment>
<dbReference type="InterPro" id="IPR013219">
    <property type="entry name" value="Ribosomal_mS33"/>
</dbReference>
<evidence type="ECO:0000256" key="4">
    <source>
        <dbReference type="ARBA" id="ARBA00023128"/>
    </source>
</evidence>
<name>A0ABN7BCG8_9HEMI</name>
<dbReference type="GO" id="GO:0005840">
    <property type="term" value="C:ribosome"/>
    <property type="evidence" value="ECO:0007669"/>
    <property type="project" value="UniProtKB-KW"/>
</dbReference>
<comment type="subcellular location">
    <subcellularLocation>
        <location evidence="1">Mitochondrion</location>
    </subcellularLocation>
</comment>
<keyword evidence="5" id="KW-0687">Ribonucleoprotein</keyword>